<evidence type="ECO:0000313" key="1">
    <source>
        <dbReference type="EMBL" id="MXR41247.1"/>
    </source>
</evidence>
<evidence type="ECO:0000313" key="2">
    <source>
        <dbReference type="Proteomes" id="UP000437065"/>
    </source>
</evidence>
<dbReference type="Proteomes" id="UP000437065">
    <property type="component" value="Unassembled WGS sequence"/>
</dbReference>
<proteinExistence type="predicted"/>
<sequence length="595" mass="65384">MDCSLELFEVQFLLGSMACDADIGPLGGSGFVGVGRDVSGTDITISDLVNHETPPIDISPERVRIHSGSPTFSERYARMATDLALVEPNSDELTPLGEAVATAYEDAIDISFDTFIEQARDQTVSGSFLTAFSGSGCACSLSAAEIQLFRRLFFGLSELSRTGNDQTLTFTETPPSHPADLEPVFERYRRATTDVGVDSVLDVVAVQGDVEFDTEVTSALVSRFAEGQPIFARGSLLFVLGLGAQHNADRDMPVMGDLDQIADVWALHNLARRFVGVNEQLLELLIEVVRLLEPATPQDVARTVVSTDAFTQTFAAVPADVTITLPDSDTQTTGLQPLWQAATYGEWFLTQPTVSLEPAGDAIHNEASEAVLSWTDIRTRLERGNDQPRFSLDKRAPWALFHLFDTAVDRATSAAQTGDNRSALAAAGEAVSLAAQLFARWQTWHDTYLATPEREALAAWVEAQFAAPPANATQPTDQPLSPRFLWAFPYDTTQPVADIMAAYLETWIVRRYVRVMYRKYRNNGRAPTFLTMNEVGELFYEQSYRTAGPNPNIYKQVADVLCELDLIETNDRNDIQVTGEGRAIVDRLCSEVPCE</sequence>
<dbReference type="AlphaFoldDB" id="A0A6B0SRU3"/>
<reference evidence="1 2" key="1">
    <citation type="submission" date="2019-12" db="EMBL/GenBank/DDBJ databases">
        <title>Isolation and characterization of three novel carbon monoxide-oxidizing members of Halobacteria from salione crusts and soils.</title>
        <authorList>
            <person name="Myers M.R."/>
            <person name="King G.M."/>
        </authorList>
    </citation>
    <scope>NUCLEOTIDE SEQUENCE [LARGE SCALE GENOMIC DNA]</scope>
    <source>
        <strain evidence="1 2">WSA2</strain>
    </source>
</reference>
<organism evidence="1 2">
    <name type="scientific">Halobaculum saliterrae</name>
    <dbReference type="NCBI Taxonomy" id="2073113"/>
    <lineage>
        <taxon>Archaea</taxon>
        <taxon>Methanobacteriati</taxon>
        <taxon>Methanobacteriota</taxon>
        <taxon>Stenosarchaea group</taxon>
        <taxon>Halobacteria</taxon>
        <taxon>Halobacteriales</taxon>
        <taxon>Haloferacaceae</taxon>
        <taxon>Halobaculum</taxon>
    </lineage>
</organism>
<accession>A0A6B0SRU3</accession>
<dbReference type="RefSeq" id="WP_159665253.1">
    <property type="nucleotide sequence ID" value="NZ_WUUS01000004.1"/>
</dbReference>
<gene>
    <name evidence="1" type="ORF">GRX01_07840</name>
</gene>
<dbReference type="EMBL" id="WUUS01000004">
    <property type="protein sequence ID" value="MXR41247.1"/>
    <property type="molecule type" value="Genomic_DNA"/>
</dbReference>
<name>A0A6B0SRU3_9EURY</name>
<keyword evidence="2" id="KW-1185">Reference proteome</keyword>
<dbReference type="OrthoDB" id="351307at2157"/>
<comment type="caution">
    <text evidence="1">The sequence shown here is derived from an EMBL/GenBank/DDBJ whole genome shotgun (WGS) entry which is preliminary data.</text>
</comment>
<protein>
    <submittedName>
        <fullName evidence="1">Uncharacterized protein</fullName>
    </submittedName>
</protein>